<organism evidence="2 3">
    <name type="scientific">Penicillium hordei</name>
    <dbReference type="NCBI Taxonomy" id="40994"/>
    <lineage>
        <taxon>Eukaryota</taxon>
        <taxon>Fungi</taxon>
        <taxon>Dikarya</taxon>
        <taxon>Ascomycota</taxon>
        <taxon>Pezizomycotina</taxon>
        <taxon>Eurotiomycetes</taxon>
        <taxon>Eurotiomycetidae</taxon>
        <taxon>Eurotiales</taxon>
        <taxon>Aspergillaceae</taxon>
        <taxon>Penicillium</taxon>
    </lineage>
</organism>
<gene>
    <name evidence="2" type="ORF">N7537_007744</name>
</gene>
<proteinExistence type="predicted"/>
<evidence type="ECO:0000256" key="1">
    <source>
        <dbReference type="SAM" id="MobiDB-lite"/>
    </source>
</evidence>
<keyword evidence="3" id="KW-1185">Reference proteome</keyword>
<sequence>MSAFQGFGNFDPNMDPNINSNIDPNIGPNIDPSLNTGFNPGLNADLNPNPALNPSSNPGPNSGPDSSTGANTGTTSTATDSTPQGSYWRPSGGYQPQYFADPNKLLCSCPNHLQGWWPVHYAELIIAPCAYRCPYCDEFNKVGRDRLMASNLRRHITKTHIEGNPGRYGTLVVAPGGGKARGQ</sequence>
<feature type="compositionally biased region" description="Low complexity" evidence="1">
    <location>
        <begin position="39"/>
        <end position="82"/>
    </location>
</feature>
<reference evidence="2" key="2">
    <citation type="submission" date="2023-01" db="EMBL/GenBank/DDBJ databases">
        <authorList>
            <person name="Petersen C."/>
        </authorList>
    </citation>
    <scope>NUCLEOTIDE SEQUENCE</scope>
    <source>
        <strain evidence="2">IBT 12815</strain>
    </source>
</reference>
<dbReference type="RefSeq" id="XP_056750875.1">
    <property type="nucleotide sequence ID" value="XM_056898799.1"/>
</dbReference>
<evidence type="ECO:0000313" key="2">
    <source>
        <dbReference type="EMBL" id="KAJ5597660.1"/>
    </source>
</evidence>
<name>A0AAD6DZ25_9EURO</name>
<feature type="compositionally biased region" description="Low complexity" evidence="1">
    <location>
        <begin position="11"/>
        <end position="32"/>
    </location>
</feature>
<dbReference type="AlphaFoldDB" id="A0AAD6DZ25"/>
<accession>A0AAD6DZ25</accession>
<evidence type="ECO:0000313" key="3">
    <source>
        <dbReference type="Proteomes" id="UP001213799"/>
    </source>
</evidence>
<reference evidence="2" key="1">
    <citation type="journal article" date="2023" name="IMA Fungus">
        <title>Comparative genomic study of the Penicillium genus elucidates a diverse pangenome and 15 lateral gene transfer events.</title>
        <authorList>
            <person name="Petersen C."/>
            <person name="Sorensen T."/>
            <person name="Nielsen M.R."/>
            <person name="Sondergaard T.E."/>
            <person name="Sorensen J.L."/>
            <person name="Fitzpatrick D.A."/>
            <person name="Frisvad J.C."/>
            <person name="Nielsen K.L."/>
        </authorList>
    </citation>
    <scope>NUCLEOTIDE SEQUENCE</scope>
    <source>
        <strain evidence="2">IBT 12815</strain>
    </source>
</reference>
<protein>
    <submittedName>
        <fullName evidence="2">Uncharacterized protein</fullName>
    </submittedName>
</protein>
<dbReference type="GeneID" id="81589041"/>
<dbReference type="EMBL" id="JAQJAE010000004">
    <property type="protein sequence ID" value="KAJ5597660.1"/>
    <property type="molecule type" value="Genomic_DNA"/>
</dbReference>
<comment type="caution">
    <text evidence="2">The sequence shown here is derived from an EMBL/GenBank/DDBJ whole genome shotgun (WGS) entry which is preliminary data.</text>
</comment>
<feature type="region of interest" description="Disordered" evidence="1">
    <location>
        <begin position="1"/>
        <end position="90"/>
    </location>
</feature>
<dbReference type="Proteomes" id="UP001213799">
    <property type="component" value="Unassembled WGS sequence"/>
</dbReference>